<dbReference type="InterPro" id="IPR036637">
    <property type="entry name" value="Phosphohistidine_dom_sf"/>
</dbReference>
<keyword evidence="14" id="KW-0460">Magnesium</keyword>
<gene>
    <name evidence="18" type="primary">ptsP</name>
    <name evidence="18" type="ORF">ENT77_05170</name>
</gene>
<dbReference type="NCBIfam" id="TIGR01003">
    <property type="entry name" value="PTS_HPr_family"/>
    <property type="match status" value="1"/>
</dbReference>
<keyword evidence="18" id="KW-0670">Pyruvate</keyword>
<evidence type="ECO:0000256" key="6">
    <source>
        <dbReference type="ARBA" id="ARBA00007837"/>
    </source>
</evidence>
<dbReference type="InterPro" id="IPR036662">
    <property type="entry name" value="PTS_EIIA_man-typ_sf"/>
</dbReference>
<keyword evidence="13" id="KW-0418">Kinase</keyword>
<dbReference type="EMBL" id="DSZY01000025">
    <property type="protein sequence ID" value="HGU40569.1"/>
    <property type="molecule type" value="Genomic_DNA"/>
</dbReference>
<accession>A0A7C4W3A0</accession>
<dbReference type="InterPro" id="IPR035895">
    <property type="entry name" value="HPr-like_sf"/>
</dbReference>
<dbReference type="SUPFAM" id="SSF53062">
    <property type="entry name" value="PTS system fructose IIA component-like"/>
    <property type="match status" value="1"/>
</dbReference>
<evidence type="ECO:0000256" key="4">
    <source>
        <dbReference type="ARBA" id="ARBA00002788"/>
    </source>
</evidence>
<dbReference type="CDD" id="cd00367">
    <property type="entry name" value="PTS-HPr_like"/>
    <property type="match status" value="1"/>
</dbReference>
<evidence type="ECO:0000256" key="10">
    <source>
        <dbReference type="ARBA" id="ARBA00022679"/>
    </source>
</evidence>
<evidence type="ECO:0000256" key="13">
    <source>
        <dbReference type="ARBA" id="ARBA00022777"/>
    </source>
</evidence>
<evidence type="ECO:0000259" key="16">
    <source>
        <dbReference type="PROSITE" id="PS51096"/>
    </source>
</evidence>
<comment type="function">
    <text evidence="4">Component of the dihydroxyacetone kinase complex, which is responsible for the phosphoenolpyruvate (PEP)-dependent phosphorylation of dihydroxyacetone. DhaM serves as the phosphoryl donor. Is phosphorylated by phosphoenolpyruvate in an EI- and HPr-dependent reaction, and a phosphorelay system on histidine residues finally leads to phosphoryl transfer to DhaL and dihydroxyacetone.</text>
</comment>
<dbReference type="EC" id="2.7.3.9" evidence="18"/>
<evidence type="ECO:0000256" key="12">
    <source>
        <dbReference type="ARBA" id="ARBA00022723"/>
    </source>
</evidence>
<protein>
    <submittedName>
        <fullName evidence="18">Phosphoenolpyruvate--protein phosphotransferase</fullName>
        <ecNumber evidence="18">2.7.3.9</ecNumber>
    </submittedName>
</protein>
<dbReference type="Gene3D" id="1.10.274.10">
    <property type="entry name" value="PtsI, HPr-binding domain"/>
    <property type="match status" value="1"/>
</dbReference>
<comment type="caution">
    <text evidence="18">The sequence shown here is derived from an EMBL/GenBank/DDBJ whole genome shotgun (WGS) entry which is preliminary data.</text>
</comment>
<feature type="domain" description="HPr" evidence="17">
    <location>
        <begin position="147"/>
        <end position="238"/>
    </location>
</feature>
<dbReference type="AlphaFoldDB" id="A0A7C4W3A0"/>
<dbReference type="InterPro" id="IPR036618">
    <property type="entry name" value="PtsI_HPr-bd_sf"/>
</dbReference>
<evidence type="ECO:0000256" key="11">
    <source>
        <dbReference type="ARBA" id="ARBA00022683"/>
    </source>
</evidence>
<dbReference type="GO" id="GO:0047324">
    <property type="term" value="F:phosphoenolpyruvate-glycerone phosphotransferase activity"/>
    <property type="evidence" value="ECO:0007669"/>
    <property type="project" value="UniProtKB-EC"/>
</dbReference>
<reference evidence="18" key="1">
    <citation type="journal article" date="2020" name="mSystems">
        <title>Genome- and Community-Level Interaction Insights into Carbon Utilization and Element Cycling Functions of Hydrothermarchaeota in Hydrothermal Sediment.</title>
        <authorList>
            <person name="Zhou Z."/>
            <person name="Liu Y."/>
            <person name="Xu W."/>
            <person name="Pan J."/>
            <person name="Luo Z.H."/>
            <person name="Li M."/>
        </authorList>
    </citation>
    <scope>NUCLEOTIDE SEQUENCE [LARGE SCALE GENOMIC DNA]</scope>
    <source>
        <strain evidence="18">SpSt-609</strain>
    </source>
</reference>
<dbReference type="InterPro" id="IPR008279">
    <property type="entry name" value="PEP-util_enz_mobile_dom"/>
</dbReference>
<dbReference type="GO" id="GO:0009401">
    <property type="term" value="P:phosphoenolpyruvate-dependent sugar phosphotransferase system"/>
    <property type="evidence" value="ECO:0007669"/>
    <property type="project" value="UniProtKB-KW"/>
</dbReference>
<comment type="cofactor">
    <cofactor evidence="3">
        <name>Mg(2+)</name>
        <dbReference type="ChEBI" id="CHEBI:18420"/>
    </cofactor>
</comment>
<dbReference type="NCBIfam" id="TIGR01417">
    <property type="entry name" value="PTS_I_fam"/>
    <property type="match status" value="1"/>
</dbReference>
<dbReference type="PANTHER" id="PTHR46244:SF6">
    <property type="entry name" value="PHOSPHOENOLPYRUVATE-PROTEIN PHOSPHOTRANSFERASE"/>
    <property type="match status" value="1"/>
</dbReference>
<dbReference type="InterPro" id="IPR000032">
    <property type="entry name" value="HPr-like"/>
</dbReference>
<dbReference type="Pfam" id="PF02896">
    <property type="entry name" value="PEP-utilizers_C"/>
    <property type="match status" value="1"/>
</dbReference>
<dbReference type="GO" id="GO:0046872">
    <property type="term" value="F:metal ion binding"/>
    <property type="evidence" value="ECO:0007669"/>
    <property type="project" value="UniProtKB-KW"/>
</dbReference>
<proteinExistence type="inferred from homology"/>
<comment type="catalytic activity">
    <reaction evidence="1">
        <text>L-histidyl-[protein] + phosphoenolpyruvate = N(pros)-phospho-L-histidyl-[protein] + pyruvate</text>
        <dbReference type="Rhea" id="RHEA:23880"/>
        <dbReference type="Rhea" id="RHEA-COMP:9745"/>
        <dbReference type="Rhea" id="RHEA-COMP:9746"/>
        <dbReference type="ChEBI" id="CHEBI:15361"/>
        <dbReference type="ChEBI" id="CHEBI:29979"/>
        <dbReference type="ChEBI" id="CHEBI:58702"/>
        <dbReference type="ChEBI" id="CHEBI:64837"/>
        <dbReference type="EC" id="2.7.3.9"/>
    </reaction>
</comment>
<dbReference type="PRINTS" id="PR00107">
    <property type="entry name" value="PHOSPHOCPHPR"/>
</dbReference>
<evidence type="ECO:0000256" key="14">
    <source>
        <dbReference type="ARBA" id="ARBA00022842"/>
    </source>
</evidence>
<evidence type="ECO:0000256" key="3">
    <source>
        <dbReference type="ARBA" id="ARBA00001946"/>
    </source>
</evidence>
<dbReference type="Pfam" id="PF03610">
    <property type="entry name" value="EIIA-man"/>
    <property type="match status" value="1"/>
</dbReference>
<comment type="subunit">
    <text evidence="15">Homodimer. The dihydroxyacetone kinase complex is composed of a homodimer of DhaM, a homodimer of DhaK and the subunit DhaL.</text>
</comment>
<dbReference type="Gene3D" id="3.50.30.10">
    <property type="entry name" value="Phosphohistidine domain"/>
    <property type="match status" value="1"/>
</dbReference>
<evidence type="ECO:0000256" key="5">
    <source>
        <dbReference type="ARBA" id="ARBA00004496"/>
    </source>
</evidence>
<dbReference type="PANTHER" id="PTHR46244">
    <property type="entry name" value="PHOSPHOENOLPYRUVATE-PROTEIN PHOSPHOTRANSFERASE"/>
    <property type="match status" value="1"/>
</dbReference>
<dbReference type="NCBIfam" id="TIGR02364">
    <property type="entry name" value="dha_pts"/>
    <property type="match status" value="1"/>
</dbReference>
<comment type="similarity">
    <text evidence="6">Belongs to the PEP-utilizing enzyme family.</text>
</comment>
<feature type="domain" description="PTS EIIA type-4" evidence="16">
    <location>
        <begin position="1"/>
        <end position="151"/>
    </location>
</feature>
<evidence type="ECO:0000256" key="7">
    <source>
        <dbReference type="ARBA" id="ARBA00022448"/>
    </source>
</evidence>
<keyword evidence="11" id="KW-0598">Phosphotransferase system</keyword>
<comment type="catalytic activity">
    <reaction evidence="2">
        <text>dihydroxyacetone + phosphoenolpyruvate = dihydroxyacetone phosphate + pyruvate</text>
        <dbReference type="Rhea" id="RHEA:18381"/>
        <dbReference type="ChEBI" id="CHEBI:15361"/>
        <dbReference type="ChEBI" id="CHEBI:16016"/>
        <dbReference type="ChEBI" id="CHEBI:57642"/>
        <dbReference type="ChEBI" id="CHEBI:58702"/>
        <dbReference type="EC" id="2.7.1.121"/>
    </reaction>
</comment>
<keyword evidence="10 18" id="KW-0808">Transferase</keyword>
<dbReference type="Gene3D" id="3.40.50.510">
    <property type="entry name" value="Phosphotransferase system, mannose-type IIA component"/>
    <property type="match status" value="1"/>
</dbReference>
<comment type="subcellular location">
    <subcellularLocation>
        <location evidence="5">Cytoplasm</location>
    </subcellularLocation>
</comment>
<dbReference type="InterPro" id="IPR040442">
    <property type="entry name" value="Pyrv_kinase-like_dom_sf"/>
</dbReference>
<dbReference type="GO" id="GO:0016020">
    <property type="term" value="C:membrane"/>
    <property type="evidence" value="ECO:0007669"/>
    <property type="project" value="InterPro"/>
</dbReference>
<dbReference type="Gene3D" id="3.30.1340.10">
    <property type="entry name" value="HPr-like"/>
    <property type="match status" value="1"/>
</dbReference>
<dbReference type="InterPro" id="IPR008731">
    <property type="entry name" value="PTS_EIN"/>
</dbReference>
<dbReference type="SUPFAM" id="SSF51621">
    <property type="entry name" value="Phosphoenolpyruvate/pyruvate domain"/>
    <property type="match status" value="1"/>
</dbReference>
<dbReference type="InterPro" id="IPR050499">
    <property type="entry name" value="PEP-utilizing_PTS_enzyme"/>
</dbReference>
<dbReference type="SUPFAM" id="SSF47831">
    <property type="entry name" value="Enzyme I of the PEP:sugar phosphotransferase system HPr-binding (sub)domain"/>
    <property type="match status" value="1"/>
</dbReference>
<evidence type="ECO:0000313" key="18">
    <source>
        <dbReference type="EMBL" id="HGU40569.1"/>
    </source>
</evidence>
<dbReference type="Pfam" id="PF05524">
    <property type="entry name" value="PEP-utilisers_N"/>
    <property type="match status" value="1"/>
</dbReference>
<dbReference type="Gene3D" id="3.20.20.60">
    <property type="entry name" value="Phosphoenolpyruvate-binding domains"/>
    <property type="match status" value="1"/>
</dbReference>
<dbReference type="PRINTS" id="PR01736">
    <property type="entry name" value="PHPHTRNFRASE"/>
</dbReference>
<dbReference type="InterPro" id="IPR015813">
    <property type="entry name" value="Pyrv/PenolPyrv_kinase-like_dom"/>
</dbReference>
<evidence type="ECO:0000256" key="9">
    <source>
        <dbReference type="ARBA" id="ARBA00022597"/>
    </source>
</evidence>
<dbReference type="InterPro" id="IPR000121">
    <property type="entry name" value="PEP_util_C"/>
</dbReference>
<evidence type="ECO:0000259" key="17">
    <source>
        <dbReference type="PROSITE" id="PS51350"/>
    </source>
</evidence>
<dbReference type="PROSITE" id="PS51096">
    <property type="entry name" value="PTS_EIIA_TYPE_4"/>
    <property type="match status" value="1"/>
</dbReference>
<dbReference type="InterPro" id="IPR004701">
    <property type="entry name" value="PTS_EIIA_man-typ"/>
</dbReference>
<dbReference type="SUPFAM" id="SSF52009">
    <property type="entry name" value="Phosphohistidine domain"/>
    <property type="match status" value="1"/>
</dbReference>
<dbReference type="InterPro" id="IPR023151">
    <property type="entry name" value="PEP_util_CS"/>
</dbReference>
<keyword evidence="9" id="KW-0762">Sugar transport</keyword>
<dbReference type="InterPro" id="IPR006318">
    <property type="entry name" value="PTS_EI-like"/>
</dbReference>
<dbReference type="PROSITE" id="PS00742">
    <property type="entry name" value="PEP_ENZYMES_2"/>
    <property type="match status" value="1"/>
</dbReference>
<dbReference type="Pfam" id="PF00381">
    <property type="entry name" value="PTS-HPr"/>
    <property type="match status" value="1"/>
</dbReference>
<keyword evidence="7" id="KW-0813">Transport</keyword>
<dbReference type="Pfam" id="PF00391">
    <property type="entry name" value="PEP-utilizers"/>
    <property type="match status" value="1"/>
</dbReference>
<dbReference type="InterPro" id="IPR012844">
    <property type="entry name" value="DhaM_N"/>
</dbReference>
<evidence type="ECO:0000256" key="2">
    <source>
        <dbReference type="ARBA" id="ARBA00001113"/>
    </source>
</evidence>
<keyword evidence="12" id="KW-0479">Metal-binding</keyword>
<evidence type="ECO:0000256" key="8">
    <source>
        <dbReference type="ARBA" id="ARBA00022490"/>
    </source>
</evidence>
<dbReference type="PROSITE" id="PS51350">
    <property type="entry name" value="PTS_HPR_DOM"/>
    <property type="match status" value="1"/>
</dbReference>
<name>A0A7C4W3A0_9BACT</name>
<dbReference type="GO" id="GO:0008965">
    <property type="term" value="F:phosphoenolpyruvate-protein phosphotransferase activity"/>
    <property type="evidence" value="ECO:0007669"/>
    <property type="project" value="UniProtKB-EC"/>
</dbReference>
<dbReference type="SUPFAM" id="SSF55594">
    <property type="entry name" value="HPr-like"/>
    <property type="match status" value="1"/>
</dbReference>
<evidence type="ECO:0000256" key="1">
    <source>
        <dbReference type="ARBA" id="ARBA00000683"/>
    </source>
</evidence>
<evidence type="ECO:0000256" key="15">
    <source>
        <dbReference type="ARBA" id="ARBA00046577"/>
    </source>
</evidence>
<keyword evidence="8" id="KW-0963">Cytoplasm</keyword>
<organism evidence="18">
    <name type="scientific">Fervidobacterium thailandense</name>
    <dbReference type="NCBI Taxonomy" id="1008305"/>
    <lineage>
        <taxon>Bacteria</taxon>
        <taxon>Thermotogati</taxon>
        <taxon>Thermotogota</taxon>
        <taxon>Thermotogae</taxon>
        <taxon>Thermotogales</taxon>
        <taxon>Fervidobacteriaceae</taxon>
        <taxon>Fervidobacterium</taxon>
    </lineage>
</organism>
<sequence>MIGLVIVSHSERLAQGILEMIKMIPNWESRVRIAAAGGLDDGGFGTSYEKILQAIENSASDEGIIILGDLGSSFLTAELCLESLPEELKSLVYISYAPLFEGALTVTSLAVAGAQISEILERLKRMAVATGKLSSEAPQEISVASSSKSALVEVAIPSGFHARPAAMFVKIASKFSSRIKVRNVTRGGDFADAKSLVEVSTKAMAEKGELVEIVAEGDDAKEALSALRELIQSKLIELENTAIADAEVTREEIAVGNRRKQEQVTEARLLFVGIPLFPGIAIGKSILLQHNMYEQPFHPTIPQNFDLKILHNAFETLTKRLHSRKEKIIQLKGKSADYLAAIYEFQISLLNDPKTFAAIVGGVSSGLSLTESVNRFFEKLEHEFENGPSFMKERRADLRDLKMNLLSILTGMDLSVGKEKLSSDSIAIIKELYPSEILSLLEYSISGLVMTDVGPNSHVAILAKMLGIVSVTGVGDEILQIPDGTNVCLDATSGRVLVEPSESALRKMMQKKAILVGKIEASKSESRSTRTRDGKRVEIVANCGPLETVLEAYRNGAEGIGLLRTEFMFLDRQAPPSVEEQAEFFQEVAELSREKPVVVRTLDVGGDKAAPYIQIEREENPFLGVRGMRVYKIYPWVVKQQVEALLRVSGMSNFKLMVPMVSTADDVLWIRNFLEREFGAMPVEFGIMVEVPSIALTIRSVLNYVDFLSFGTNDLTQYILAADRNNPRVQYVYDHLDPSVLKLMKFATEEAHKVGKWVGVCGELASDPLAIPVLVGLGVDELSVVPKLVPNVKAIVADISFRECEKIASHALELSSGREVREFLSKAFN</sequence>
<dbReference type="GO" id="GO:0005737">
    <property type="term" value="C:cytoplasm"/>
    <property type="evidence" value="ECO:0007669"/>
    <property type="project" value="UniProtKB-SubCell"/>
</dbReference>